<dbReference type="Gene3D" id="1.10.8.60">
    <property type="match status" value="1"/>
</dbReference>
<dbReference type="InterPro" id="IPR058031">
    <property type="entry name" value="AAA_lid_NorR"/>
</dbReference>
<dbReference type="GO" id="GO:0005524">
    <property type="term" value="F:ATP binding"/>
    <property type="evidence" value="ECO:0007669"/>
    <property type="project" value="UniProtKB-KW"/>
</dbReference>
<dbReference type="SUPFAM" id="SSF52540">
    <property type="entry name" value="P-loop containing nucleoside triphosphate hydrolases"/>
    <property type="match status" value="1"/>
</dbReference>
<evidence type="ECO:0000256" key="3">
    <source>
        <dbReference type="ARBA" id="ARBA00023015"/>
    </source>
</evidence>
<keyword evidence="4" id="KW-0238">DNA-binding</keyword>
<evidence type="ECO:0000256" key="5">
    <source>
        <dbReference type="ARBA" id="ARBA00023163"/>
    </source>
</evidence>
<dbReference type="Gene3D" id="3.40.50.300">
    <property type="entry name" value="P-loop containing nucleotide triphosphate hydrolases"/>
    <property type="match status" value="1"/>
</dbReference>
<proteinExistence type="predicted"/>
<evidence type="ECO:0000256" key="1">
    <source>
        <dbReference type="ARBA" id="ARBA00022741"/>
    </source>
</evidence>
<dbReference type="InterPro" id="IPR025944">
    <property type="entry name" value="Sigma_54_int_dom_CS"/>
</dbReference>
<dbReference type="InterPro" id="IPR003018">
    <property type="entry name" value="GAF"/>
</dbReference>
<keyword evidence="5" id="KW-0804">Transcription</keyword>
<dbReference type="PROSITE" id="PS00676">
    <property type="entry name" value="SIGMA54_INTERACT_2"/>
    <property type="match status" value="1"/>
</dbReference>
<evidence type="ECO:0000313" key="8">
    <source>
        <dbReference type="EMBL" id="MCK6263546.1"/>
    </source>
</evidence>
<dbReference type="SUPFAM" id="SSF55781">
    <property type="entry name" value="GAF domain-like"/>
    <property type="match status" value="1"/>
</dbReference>
<dbReference type="PANTHER" id="PTHR32071">
    <property type="entry name" value="TRANSCRIPTIONAL REGULATORY PROTEIN"/>
    <property type="match status" value="1"/>
</dbReference>
<dbReference type="InterPro" id="IPR003593">
    <property type="entry name" value="AAA+_ATPase"/>
</dbReference>
<dbReference type="InterPro" id="IPR027417">
    <property type="entry name" value="P-loop_NTPase"/>
</dbReference>
<evidence type="ECO:0000256" key="6">
    <source>
        <dbReference type="SAM" id="Coils"/>
    </source>
</evidence>
<dbReference type="Proteomes" id="UP001139559">
    <property type="component" value="Unassembled WGS sequence"/>
</dbReference>
<protein>
    <submittedName>
        <fullName evidence="8">Sigma-54 dependent transcriptional regulator</fullName>
    </submittedName>
</protein>
<evidence type="ECO:0000259" key="7">
    <source>
        <dbReference type="PROSITE" id="PS50045"/>
    </source>
</evidence>
<dbReference type="SUPFAM" id="SSF46689">
    <property type="entry name" value="Homeodomain-like"/>
    <property type="match status" value="1"/>
</dbReference>
<dbReference type="FunFam" id="3.40.50.300:FF:000006">
    <property type="entry name" value="DNA-binding transcriptional regulator NtrC"/>
    <property type="match status" value="1"/>
</dbReference>
<comment type="caution">
    <text evidence="8">The sequence shown here is derived from an EMBL/GenBank/DDBJ whole genome shotgun (WGS) entry which is preliminary data.</text>
</comment>
<dbReference type="GO" id="GO:0043565">
    <property type="term" value="F:sequence-specific DNA binding"/>
    <property type="evidence" value="ECO:0007669"/>
    <property type="project" value="InterPro"/>
</dbReference>
<dbReference type="InterPro" id="IPR002197">
    <property type="entry name" value="HTH_Fis"/>
</dbReference>
<dbReference type="Pfam" id="PF02954">
    <property type="entry name" value="HTH_8"/>
    <property type="match status" value="1"/>
</dbReference>
<reference evidence="8" key="1">
    <citation type="submission" date="2021-11" db="EMBL/GenBank/DDBJ databases">
        <title>Vibrio ZSDE26 sp. nov. and Vibrio ZSDZ34 sp. nov., isolated from coastal seawater in Qingdao.</title>
        <authorList>
            <person name="Zhang P."/>
        </authorList>
    </citation>
    <scope>NUCLEOTIDE SEQUENCE</scope>
    <source>
        <strain evidence="8">ZSDE26</strain>
    </source>
</reference>
<dbReference type="SMART" id="SM00382">
    <property type="entry name" value="AAA"/>
    <property type="match status" value="1"/>
</dbReference>
<dbReference type="Pfam" id="PF00158">
    <property type="entry name" value="Sigma54_activat"/>
    <property type="match status" value="1"/>
</dbReference>
<dbReference type="InterPro" id="IPR009057">
    <property type="entry name" value="Homeodomain-like_sf"/>
</dbReference>
<dbReference type="Pfam" id="PF25601">
    <property type="entry name" value="AAA_lid_14"/>
    <property type="match status" value="1"/>
</dbReference>
<evidence type="ECO:0000256" key="2">
    <source>
        <dbReference type="ARBA" id="ARBA00022840"/>
    </source>
</evidence>
<organism evidence="8 9">
    <name type="scientific">Vibrio amylolyticus</name>
    <dbReference type="NCBI Taxonomy" id="2847292"/>
    <lineage>
        <taxon>Bacteria</taxon>
        <taxon>Pseudomonadati</taxon>
        <taxon>Pseudomonadota</taxon>
        <taxon>Gammaproteobacteria</taxon>
        <taxon>Vibrionales</taxon>
        <taxon>Vibrionaceae</taxon>
        <taxon>Vibrio</taxon>
    </lineage>
</organism>
<dbReference type="CDD" id="cd00009">
    <property type="entry name" value="AAA"/>
    <property type="match status" value="1"/>
</dbReference>
<keyword evidence="3" id="KW-0805">Transcription regulation</keyword>
<dbReference type="InterPro" id="IPR025943">
    <property type="entry name" value="Sigma_54_int_dom_ATP-bd_2"/>
</dbReference>
<sequence>MRSASHNELSNALLAISQSLSDRSQLAQTFEAVLTAARQMTFSKHGIIYVLDQTGEALIPSTVHHNEKVLTSHPWKPLALDSASETDPFNFAVHNGEVVLLNDLYQYNGYDCEGIYQCETILGVKSTNLLAWPLIDCTGKTIGLLVLLDLNVIDNETALTEFCRMAASSIRQAVWLEEYGQVIKNLTADNQALARENSQLKKRTTKRYQGPIAESKAMTDVLQRLDRVLSLPVDVLLRGETGSGKEVIAKYIHDNSNRADKALIVQNCAAIPEQLLESELFGHKKGSFTGADRDKVGLFEAANGGTLFLDEIGDMPLLLQAKLLRVLQERKLRPIGANKEIDIDVRVIAATHCNLTQKIKDGSFRADLFYRLNVFPITLPPLREREDDILPLAEHFISQSALSLGLSQAPGFTAKVRKELLDYPYPGNVRELKNIVERSLLLSDLEVISAIEFGDSEFLNDSTNNGFSTDGIQSTTTHQELHNASIGDTVQTKSIATGKNGANDIKNAGLKETVGQYEKNVILDCLTACNWHTKKAAEQLSLPLSTLNHKMRKYEINAVD</sequence>
<name>A0A9X1XJG2_9VIBR</name>
<dbReference type="PANTHER" id="PTHR32071:SF81">
    <property type="entry name" value="PROPIONATE CATABOLISM OPERON REGULATORY PROTEIN"/>
    <property type="match status" value="1"/>
</dbReference>
<dbReference type="EMBL" id="JAJHVV010000005">
    <property type="protein sequence ID" value="MCK6263546.1"/>
    <property type="molecule type" value="Genomic_DNA"/>
</dbReference>
<dbReference type="PROSITE" id="PS00675">
    <property type="entry name" value="SIGMA54_INTERACT_1"/>
    <property type="match status" value="1"/>
</dbReference>
<keyword evidence="9" id="KW-1185">Reference proteome</keyword>
<dbReference type="PROSITE" id="PS50045">
    <property type="entry name" value="SIGMA54_INTERACT_4"/>
    <property type="match status" value="1"/>
</dbReference>
<dbReference type="PROSITE" id="PS00688">
    <property type="entry name" value="SIGMA54_INTERACT_3"/>
    <property type="match status" value="1"/>
</dbReference>
<dbReference type="Gene3D" id="3.30.450.40">
    <property type="match status" value="1"/>
</dbReference>
<dbReference type="GO" id="GO:0006355">
    <property type="term" value="P:regulation of DNA-templated transcription"/>
    <property type="evidence" value="ECO:0007669"/>
    <property type="project" value="InterPro"/>
</dbReference>
<keyword evidence="1" id="KW-0547">Nucleotide-binding</keyword>
<dbReference type="AlphaFoldDB" id="A0A9X1XJG2"/>
<dbReference type="InterPro" id="IPR002078">
    <property type="entry name" value="Sigma_54_int"/>
</dbReference>
<dbReference type="Gene3D" id="1.10.10.60">
    <property type="entry name" value="Homeodomain-like"/>
    <property type="match status" value="1"/>
</dbReference>
<feature type="coiled-coil region" evidence="6">
    <location>
        <begin position="176"/>
        <end position="203"/>
    </location>
</feature>
<keyword evidence="2" id="KW-0067">ATP-binding</keyword>
<evidence type="ECO:0000313" key="9">
    <source>
        <dbReference type="Proteomes" id="UP001139559"/>
    </source>
</evidence>
<dbReference type="InterPro" id="IPR029016">
    <property type="entry name" value="GAF-like_dom_sf"/>
</dbReference>
<gene>
    <name evidence="8" type="ORF">KP803_09710</name>
</gene>
<accession>A0A9X1XJG2</accession>
<dbReference type="InterPro" id="IPR025662">
    <property type="entry name" value="Sigma_54_int_dom_ATP-bd_1"/>
</dbReference>
<dbReference type="Pfam" id="PF01590">
    <property type="entry name" value="GAF"/>
    <property type="match status" value="1"/>
</dbReference>
<evidence type="ECO:0000256" key="4">
    <source>
        <dbReference type="ARBA" id="ARBA00023125"/>
    </source>
</evidence>
<keyword evidence="6" id="KW-0175">Coiled coil</keyword>
<feature type="domain" description="Sigma-54 factor interaction" evidence="7">
    <location>
        <begin position="211"/>
        <end position="441"/>
    </location>
</feature>